<dbReference type="EMBL" id="QJKJ01000467">
    <property type="protein sequence ID" value="RDY12434.1"/>
    <property type="molecule type" value="Genomic_DNA"/>
</dbReference>
<evidence type="ECO:0000313" key="3">
    <source>
        <dbReference type="Proteomes" id="UP000257109"/>
    </source>
</evidence>
<proteinExistence type="predicted"/>
<gene>
    <name evidence="2" type="ORF">CR513_02775</name>
</gene>
<sequence length="120" mass="13625">MLIVSLGYALLDCSYLGCWTVKPGLICFGRDGASLGRDDFLLAESYYSGPENISTDPTRKEEYLLDISKDTEDCCPVINTRYMHKLTHNSHYKGDIRSSDNETPLEQQNQERPVKIQVTM</sequence>
<protein>
    <submittedName>
        <fullName evidence="2">Uncharacterized protein</fullName>
    </submittedName>
</protein>
<evidence type="ECO:0000313" key="2">
    <source>
        <dbReference type="EMBL" id="RDY12434.1"/>
    </source>
</evidence>
<comment type="caution">
    <text evidence="2">The sequence shown here is derived from an EMBL/GenBank/DDBJ whole genome shotgun (WGS) entry which is preliminary data.</text>
</comment>
<accession>A0A371IBV1</accession>
<reference evidence="2" key="1">
    <citation type="submission" date="2018-05" db="EMBL/GenBank/DDBJ databases">
        <title>Draft genome of Mucuna pruriens seed.</title>
        <authorList>
            <person name="Nnadi N.E."/>
            <person name="Vos R."/>
            <person name="Hasami M.H."/>
            <person name="Devisetty U.K."/>
            <person name="Aguiy J.C."/>
        </authorList>
    </citation>
    <scope>NUCLEOTIDE SEQUENCE [LARGE SCALE GENOMIC DNA]</scope>
    <source>
        <strain evidence="2">JCA_2017</strain>
    </source>
</reference>
<keyword evidence="3" id="KW-1185">Reference proteome</keyword>
<name>A0A371IBV1_MUCPR</name>
<feature type="compositionally biased region" description="Polar residues" evidence="1">
    <location>
        <begin position="101"/>
        <end position="111"/>
    </location>
</feature>
<feature type="non-terminal residue" evidence="2">
    <location>
        <position position="1"/>
    </location>
</feature>
<dbReference type="AlphaFoldDB" id="A0A371IBV1"/>
<organism evidence="2 3">
    <name type="scientific">Mucuna pruriens</name>
    <name type="common">Velvet bean</name>
    <name type="synonym">Dolichos pruriens</name>
    <dbReference type="NCBI Taxonomy" id="157652"/>
    <lineage>
        <taxon>Eukaryota</taxon>
        <taxon>Viridiplantae</taxon>
        <taxon>Streptophyta</taxon>
        <taxon>Embryophyta</taxon>
        <taxon>Tracheophyta</taxon>
        <taxon>Spermatophyta</taxon>
        <taxon>Magnoliopsida</taxon>
        <taxon>eudicotyledons</taxon>
        <taxon>Gunneridae</taxon>
        <taxon>Pentapetalae</taxon>
        <taxon>rosids</taxon>
        <taxon>fabids</taxon>
        <taxon>Fabales</taxon>
        <taxon>Fabaceae</taxon>
        <taxon>Papilionoideae</taxon>
        <taxon>50 kb inversion clade</taxon>
        <taxon>NPAAA clade</taxon>
        <taxon>indigoferoid/millettioid clade</taxon>
        <taxon>Phaseoleae</taxon>
        <taxon>Mucuna</taxon>
    </lineage>
</organism>
<dbReference type="Proteomes" id="UP000257109">
    <property type="component" value="Unassembled WGS sequence"/>
</dbReference>
<evidence type="ECO:0000256" key="1">
    <source>
        <dbReference type="SAM" id="MobiDB-lite"/>
    </source>
</evidence>
<feature type="region of interest" description="Disordered" evidence="1">
    <location>
        <begin position="93"/>
        <end position="120"/>
    </location>
</feature>